<evidence type="ECO:0000256" key="1">
    <source>
        <dbReference type="ARBA" id="ARBA00004141"/>
    </source>
</evidence>
<dbReference type="PANTHER" id="PTHR45695:SF15">
    <property type="entry name" value="OPSIN RH2"/>
    <property type="match status" value="1"/>
</dbReference>
<dbReference type="PROSITE" id="PS00237">
    <property type="entry name" value="G_PROTEIN_RECEP_F1_1"/>
    <property type="match status" value="1"/>
</dbReference>
<feature type="transmembrane region" description="Helical" evidence="10">
    <location>
        <begin position="167"/>
        <end position="185"/>
    </location>
</feature>
<dbReference type="PROSITE" id="PS50262">
    <property type="entry name" value="G_PROTEIN_RECEP_F1_2"/>
    <property type="match status" value="1"/>
</dbReference>
<evidence type="ECO:0000256" key="4">
    <source>
        <dbReference type="ARBA" id="ARBA00022989"/>
    </source>
</evidence>
<feature type="transmembrane region" description="Helical" evidence="10">
    <location>
        <begin position="85"/>
        <end position="105"/>
    </location>
</feature>
<dbReference type="OrthoDB" id="2132067at2759"/>
<evidence type="ECO:0000256" key="8">
    <source>
        <dbReference type="ARBA" id="ARBA00023224"/>
    </source>
</evidence>
<accession>A0A5B9CT97</accession>
<keyword evidence="4 10" id="KW-1133">Transmembrane helix</keyword>
<keyword evidence="8 9" id="KW-0807">Transducer</keyword>
<dbReference type="Gene3D" id="1.20.1070.10">
    <property type="entry name" value="Rhodopsin 7-helix transmembrane proteins"/>
    <property type="match status" value="1"/>
</dbReference>
<evidence type="ECO:0000256" key="7">
    <source>
        <dbReference type="ARBA" id="ARBA00023170"/>
    </source>
</evidence>
<dbReference type="AlphaFoldDB" id="A0A5B9CT97"/>
<feature type="transmembrane region" description="Helical" evidence="10">
    <location>
        <begin position="335"/>
        <end position="358"/>
    </location>
</feature>
<dbReference type="GO" id="GO:0005886">
    <property type="term" value="C:plasma membrane"/>
    <property type="evidence" value="ECO:0007669"/>
    <property type="project" value="TreeGrafter"/>
</dbReference>
<dbReference type="FunFam" id="1.20.1070.10:FF:000511">
    <property type="entry name" value="Putative neuropeptide G protein-coupled receptor"/>
    <property type="match status" value="1"/>
</dbReference>
<sequence length="412" mass="47030">MKSALIADSAHDNSSEFHLKNMSYDGDYLEEYDYDLNDTCRVPWEELTPAVAVYSLTFVLGIVGNSLIVFTIFRYRRMKSTTNVFLASLASADLLLIIICIPLKIAKLFSYTWTMGVFLCKMVHYMQNVSAICSVLTLTAMSIERYYAIVHPMKAKYICTISQARKIIIGTWLASLLLGAPIMFIQDHIEVGAKIKGYWCVRDYVNNREWVTAYELYMLILILIIPTSIMGITYSSICWEIWRVMKQRKTMTSGKATLTTETFPLSSKRSTCSIKTTAKSCIRTTDEENGTVRQVIKMLVMIVIVFVICWGPLLVDNVLTAFGVLPDQKSGTLKHMYTGFTLMAYFNSCVNPIVYGFMSKNFRESFQKALCRCCRGPPKRTLSMSQTRTTSIRVSRLRRKQSKFQDMELTVM</sequence>
<dbReference type="InterPro" id="IPR017452">
    <property type="entry name" value="GPCR_Rhodpsn_7TM"/>
</dbReference>
<organism evidence="12">
    <name type="scientific">Nilaparvata lugens</name>
    <name type="common">Brown planthopper</name>
    <dbReference type="NCBI Taxonomy" id="108931"/>
    <lineage>
        <taxon>Eukaryota</taxon>
        <taxon>Metazoa</taxon>
        <taxon>Ecdysozoa</taxon>
        <taxon>Arthropoda</taxon>
        <taxon>Hexapoda</taxon>
        <taxon>Insecta</taxon>
        <taxon>Pterygota</taxon>
        <taxon>Neoptera</taxon>
        <taxon>Paraneoptera</taxon>
        <taxon>Hemiptera</taxon>
        <taxon>Auchenorrhyncha</taxon>
        <taxon>Fulgoroidea</taxon>
        <taxon>Delphacidae</taxon>
        <taxon>Delphacinae</taxon>
        <taxon>Nilaparvata</taxon>
    </lineage>
</organism>
<feature type="transmembrane region" description="Helical" evidence="10">
    <location>
        <begin position="125"/>
        <end position="147"/>
    </location>
</feature>
<keyword evidence="7 9" id="KW-0675">Receptor</keyword>
<evidence type="ECO:0000256" key="6">
    <source>
        <dbReference type="ARBA" id="ARBA00023136"/>
    </source>
</evidence>
<proteinExistence type="evidence at transcript level"/>
<feature type="transmembrane region" description="Helical" evidence="10">
    <location>
        <begin position="216"/>
        <end position="242"/>
    </location>
</feature>
<dbReference type="PRINTS" id="PR01012">
    <property type="entry name" value="NRPEPTIDEYR"/>
</dbReference>
<dbReference type="Pfam" id="PF00001">
    <property type="entry name" value="7tm_1"/>
    <property type="match status" value="1"/>
</dbReference>
<dbReference type="CDD" id="cd15001">
    <property type="entry name" value="7tmA_GPRnna14-like"/>
    <property type="match status" value="1"/>
</dbReference>
<evidence type="ECO:0000256" key="9">
    <source>
        <dbReference type="RuleBase" id="RU000688"/>
    </source>
</evidence>
<keyword evidence="5 9" id="KW-0297">G-protein coupled receptor</keyword>
<evidence type="ECO:0000313" key="12">
    <source>
        <dbReference type="EMBL" id="QEE04286.1"/>
    </source>
</evidence>
<dbReference type="InterPro" id="IPR000276">
    <property type="entry name" value="GPCR_Rhodpsn"/>
</dbReference>
<evidence type="ECO:0000256" key="10">
    <source>
        <dbReference type="SAM" id="Phobius"/>
    </source>
</evidence>
<protein>
    <submittedName>
        <fullName evidence="12">GPCR A42</fullName>
    </submittedName>
</protein>
<evidence type="ECO:0000256" key="5">
    <source>
        <dbReference type="ARBA" id="ARBA00023040"/>
    </source>
</evidence>
<dbReference type="EMBL" id="MK460253">
    <property type="protein sequence ID" value="QEE04286.1"/>
    <property type="molecule type" value="mRNA"/>
</dbReference>
<keyword evidence="3 9" id="KW-0812">Transmembrane</keyword>
<dbReference type="PRINTS" id="PR00237">
    <property type="entry name" value="GPCRRHODOPSN"/>
</dbReference>
<evidence type="ECO:0000256" key="2">
    <source>
        <dbReference type="ARBA" id="ARBA00010663"/>
    </source>
</evidence>
<reference evidence="12" key="1">
    <citation type="submission" date="2019-01" db="EMBL/GenBank/DDBJ databases">
        <authorList>
            <person name="Wang S."/>
            <person name="Zhang C."/>
        </authorList>
    </citation>
    <scope>NUCLEOTIDE SEQUENCE</scope>
</reference>
<feature type="domain" description="G-protein coupled receptors family 1 profile" evidence="11">
    <location>
        <begin position="64"/>
        <end position="355"/>
    </location>
</feature>
<dbReference type="GO" id="GO:0004983">
    <property type="term" value="F:neuropeptide Y receptor activity"/>
    <property type="evidence" value="ECO:0007669"/>
    <property type="project" value="InterPro"/>
</dbReference>
<comment type="similarity">
    <text evidence="2 9">Belongs to the G-protein coupled receptor 1 family.</text>
</comment>
<dbReference type="InterPro" id="IPR000611">
    <property type="entry name" value="NPY_rcpt"/>
</dbReference>
<feature type="transmembrane region" description="Helical" evidence="10">
    <location>
        <begin position="295"/>
        <end position="315"/>
    </location>
</feature>
<dbReference type="SMART" id="SM01381">
    <property type="entry name" value="7TM_GPCR_Srsx"/>
    <property type="match status" value="1"/>
</dbReference>
<evidence type="ECO:0000259" key="11">
    <source>
        <dbReference type="PROSITE" id="PS50262"/>
    </source>
</evidence>
<comment type="subcellular location">
    <subcellularLocation>
        <location evidence="1">Membrane</location>
        <topology evidence="1">Multi-pass membrane protein</topology>
    </subcellularLocation>
</comment>
<keyword evidence="6 10" id="KW-0472">Membrane</keyword>
<evidence type="ECO:0000256" key="3">
    <source>
        <dbReference type="ARBA" id="ARBA00022692"/>
    </source>
</evidence>
<dbReference type="PANTHER" id="PTHR45695">
    <property type="entry name" value="LEUCOKININ RECEPTOR-RELATED"/>
    <property type="match status" value="1"/>
</dbReference>
<name>A0A5B9CT97_NILLU</name>
<feature type="transmembrane region" description="Helical" evidence="10">
    <location>
        <begin position="51"/>
        <end position="73"/>
    </location>
</feature>
<dbReference type="SUPFAM" id="SSF81321">
    <property type="entry name" value="Family A G protein-coupled receptor-like"/>
    <property type="match status" value="1"/>
</dbReference>